<protein>
    <submittedName>
        <fullName evidence="1">Actin-like ATPase domain-containing protein</fullName>
    </submittedName>
</protein>
<evidence type="ECO:0000313" key="2">
    <source>
        <dbReference type="Proteomes" id="UP000814033"/>
    </source>
</evidence>
<name>A0ACB8RQ75_9AGAM</name>
<dbReference type="EMBL" id="MU275940">
    <property type="protein sequence ID" value="KAI0045876.1"/>
    <property type="molecule type" value="Genomic_DNA"/>
</dbReference>
<organism evidence="1 2">
    <name type="scientific">Auriscalpium vulgare</name>
    <dbReference type="NCBI Taxonomy" id="40419"/>
    <lineage>
        <taxon>Eukaryota</taxon>
        <taxon>Fungi</taxon>
        <taxon>Dikarya</taxon>
        <taxon>Basidiomycota</taxon>
        <taxon>Agaricomycotina</taxon>
        <taxon>Agaricomycetes</taxon>
        <taxon>Russulales</taxon>
        <taxon>Auriscalpiaceae</taxon>
        <taxon>Auriscalpium</taxon>
    </lineage>
</organism>
<gene>
    <name evidence="1" type="ORF">FA95DRAFT_1596614</name>
</gene>
<proteinExistence type="predicted"/>
<keyword evidence="2" id="KW-1185">Reference proteome</keyword>
<sequence>MSNQRSGASVCAIRGGVSLDTSGAWGSHTSRTSPTLIFHYTHRAGRITHEKTGARDGDITEAEAETIMNKKAGWRALVGTTDFAEVTRQRATNPNAELAFNIFADRLMSYVGAYFTKLGGQGDALVLSGGIGERSESVEPRREAVERTACLGFKLDDGEDEAAAGE</sequence>
<accession>A0ACB8RQ75</accession>
<dbReference type="Proteomes" id="UP000814033">
    <property type="component" value="Unassembled WGS sequence"/>
</dbReference>
<reference evidence="1" key="1">
    <citation type="submission" date="2021-02" db="EMBL/GenBank/DDBJ databases">
        <authorList>
            <consortium name="DOE Joint Genome Institute"/>
            <person name="Ahrendt S."/>
            <person name="Looney B.P."/>
            <person name="Miyauchi S."/>
            <person name="Morin E."/>
            <person name="Drula E."/>
            <person name="Courty P.E."/>
            <person name="Chicoki N."/>
            <person name="Fauchery L."/>
            <person name="Kohler A."/>
            <person name="Kuo A."/>
            <person name="Labutti K."/>
            <person name="Pangilinan J."/>
            <person name="Lipzen A."/>
            <person name="Riley R."/>
            <person name="Andreopoulos W."/>
            <person name="He G."/>
            <person name="Johnson J."/>
            <person name="Barry K.W."/>
            <person name="Grigoriev I.V."/>
            <person name="Nagy L."/>
            <person name="Hibbett D."/>
            <person name="Henrissat B."/>
            <person name="Matheny P.B."/>
            <person name="Labbe J."/>
            <person name="Martin F."/>
        </authorList>
    </citation>
    <scope>NUCLEOTIDE SEQUENCE</scope>
    <source>
        <strain evidence="1">FP105234-sp</strain>
    </source>
</reference>
<reference evidence="1" key="2">
    <citation type="journal article" date="2022" name="New Phytol.">
        <title>Evolutionary transition to the ectomycorrhizal habit in the genomes of a hyperdiverse lineage of mushroom-forming fungi.</title>
        <authorList>
            <person name="Looney B."/>
            <person name="Miyauchi S."/>
            <person name="Morin E."/>
            <person name="Drula E."/>
            <person name="Courty P.E."/>
            <person name="Kohler A."/>
            <person name="Kuo A."/>
            <person name="LaButti K."/>
            <person name="Pangilinan J."/>
            <person name="Lipzen A."/>
            <person name="Riley R."/>
            <person name="Andreopoulos W."/>
            <person name="He G."/>
            <person name="Johnson J."/>
            <person name="Nolan M."/>
            <person name="Tritt A."/>
            <person name="Barry K.W."/>
            <person name="Grigoriev I.V."/>
            <person name="Nagy L.G."/>
            <person name="Hibbett D."/>
            <person name="Henrissat B."/>
            <person name="Matheny P.B."/>
            <person name="Labbe J."/>
            <person name="Martin F.M."/>
        </authorList>
    </citation>
    <scope>NUCLEOTIDE SEQUENCE</scope>
    <source>
        <strain evidence="1">FP105234-sp</strain>
    </source>
</reference>
<comment type="caution">
    <text evidence="1">The sequence shown here is derived from an EMBL/GenBank/DDBJ whole genome shotgun (WGS) entry which is preliminary data.</text>
</comment>
<evidence type="ECO:0000313" key="1">
    <source>
        <dbReference type="EMBL" id="KAI0045876.1"/>
    </source>
</evidence>